<evidence type="ECO:0000259" key="4">
    <source>
        <dbReference type="PROSITE" id="PS50995"/>
    </source>
</evidence>
<dbReference type="PANTHER" id="PTHR42756">
    <property type="entry name" value="TRANSCRIPTIONAL REGULATOR, MARR"/>
    <property type="match status" value="1"/>
</dbReference>
<proteinExistence type="predicted"/>
<dbReference type="InterPro" id="IPR000835">
    <property type="entry name" value="HTH_MarR-typ"/>
</dbReference>
<dbReference type="PROSITE" id="PS50995">
    <property type="entry name" value="HTH_MARR_2"/>
    <property type="match status" value="1"/>
</dbReference>
<dbReference type="KEGG" id="ifn:GM661_12715"/>
<dbReference type="RefSeq" id="WP_230867161.1">
    <property type="nucleotide sequence ID" value="NZ_CP046640.1"/>
</dbReference>
<dbReference type="InterPro" id="IPR036388">
    <property type="entry name" value="WH-like_DNA-bd_sf"/>
</dbReference>
<reference evidence="5" key="1">
    <citation type="submission" date="2019-12" db="EMBL/GenBank/DDBJ databases">
        <authorList>
            <person name="zhang j."/>
            <person name="sun C.M."/>
        </authorList>
    </citation>
    <scope>NUCLEOTIDE SEQUENCE</scope>
    <source>
        <strain evidence="5">NS-1</strain>
    </source>
</reference>
<dbReference type="GO" id="GO:0003700">
    <property type="term" value="F:DNA-binding transcription factor activity"/>
    <property type="evidence" value="ECO:0007669"/>
    <property type="project" value="InterPro"/>
</dbReference>
<accession>A0A8A7KFA5</accession>
<keyword evidence="2" id="KW-0238">DNA-binding</keyword>
<evidence type="ECO:0000313" key="6">
    <source>
        <dbReference type="Proteomes" id="UP000665020"/>
    </source>
</evidence>
<keyword evidence="3" id="KW-0804">Transcription</keyword>
<dbReference type="SMART" id="SM00347">
    <property type="entry name" value="HTH_MARR"/>
    <property type="match status" value="1"/>
</dbReference>
<dbReference type="GO" id="GO:0003677">
    <property type="term" value="F:DNA binding"/>
    <property type="evidence" value="ECO:0007669"/>
    <property type="project" value="UniProtKB-KW"/>
</dbReference>
<dbReference type="Gene3D" id="1.10.10.10">
    <property type="entry name" value="Winged helix-like DNA-binding domain superfamily/Winged helix DNA-binding domain"/>
    <property type="match status" value="1"/>
</dbReference>
<name>A0A8A7KFA5_9FIRM</name>
<evidence type="ECO:0000256" key="3">
    <source>
        <dbReference type="ARBA" id="ARBA00023163"/>
    </source>
</evidence>
<evidence type="ECO:0000313" key="5">
    <source>
        <dbReference type="EMBL" id="QTL98765.1"/>
    </source>
</evidence>
<dbReference type="AlphaFoldDB" id="A0A8A7KFA5"/>
<dbReference type="SUPFAM" id="SSF46785">
    <property type="entry name" value="Winged helix' DNA-binding domain"/>
    <property type="match status" value="1"/>
</dbReference>
<dbReference type="Pfam" id="PF12802">
    <property type="entry name" value="MarR_2"/>
    <property type="match status" value="1"/>
</dbReference>
<organism evidence="5 6">
    <name type="scientific">Iocasia fonsfrigidae</name>
    <dbReference type="NCBI Taxonomy" id="2682810"/>
    <lineage>
        <taxon>Bacteria</taxon>
        <taxon>Bacillati</taxon>
        <taxon>Bacillota</taxon>
        <taxon>Clostridia</taxon>
        <taxon>Halanaerobiales</taxon>
        <taxon>Halanaerobiaceae</taxon>
        <taxon>Iocasia</taxon>
    </lineage>
</organism>
<dbReference type="PANTHER" id="PTHR42756:SF2">
    <property type="entry name" value="MARR FAMILY REGULATORY PROTEIN"/>
    <property type="match status" value="1"/>
</dbReference>
<dbReference type="PROSITE" id="PS01117">
    <property type="entry name" value="HTH_MARR_1"/>
    <property type="match status" value="1"/>
</dbReference>
<feature type="domain" description="HTH marR-type" evidence="4">
    <location>
        <begin position="4"/>
        <end position="137"/>
    </location>
</feature>
<keyword evidence="6" id="KW-1185">Reference proteome</keyword>
<dbReference type="InterPro" id="IPR023187">
    <property type="entry name" value="Tscrpt_reg_MarR-type_CS"/>
</dbReference>
<gene>
    <name evidence="5" type="ORF">GM661_12715</name>
</gene>
<evidence type="ECO:0000256" key="1">
    <source>
        <dbReference type="ARBA" id="ARBA00023015"/>
    </source>
</evidence>
<keyword evidence="1" id="KW-0805">Transcription regulation</keyword>
<sequence length="144" mass="16858">MLIDAPIGKWISRLYKHHEQFIDEKLKVYNLKHSEANLLMHLYRDKDGVNQEVLTANLGVDKATVSRAVKGLLKKSYLFRQRSLEDGRVNLIFLSEKAEGIKLIVRKVYQDWFDFIMGDIPDNEAKVMLRNLKKMYNFAQNDLS</sequence>
<protein>
    <submittedName>
        <fullName evidence="5">MarR family transcriptional regulator</fullName>
    </submittedName>
</protein>
<dbReference type="EMBL" id="CP046640">
    <property type="protein sequence ID" value="QTL98765.1"/>
    <property type="molecule type" value="Genomic_DNA"/>
</dbReference>
<dbReference type="Proteomes" id="UP000665020">
    <property type="component" value="Chromosome"/>
</dbReference>
<dbReference type="InterPro" id="IPR036390">
    <property type="entry name" value="WH_DNA-bd_sf"/>
</dbReference>
<evidence type="ECO:0000256" key="2">
    <source>
        <dbReference type="ARBA" id="ARBA00023125"/>
    </source>
</evidence>